<evidence type="ECO:0000313" key="10">
    <source>
        <dbReference type="Proteomes" id="UP000231276"/>
    </source>
</evidence>
<evidence type="ECO:0000256" key="5">
    <source>
        <dbReference type="ARBA" id="ARBA00023274"/>
    </source>
</evidence>
<dbReference type="HAMAP" id="MF_00503">
    <property type="entry name" value="Ribosomal_bL9"/>
    <property type="match status" value="1"/>
</dbReference>
<dbReference type="InterPro" id="IPR009027">
    <property type="entry name" value="Ribosomal_bL9/RNase_H1_N"/>
</dbReference>
<comment type="function">
    <text evidence="7">Binds to the 23S rRNA.</text>
</comment>
<dbReference type="Gene3D" id="3.40.5.10">
    <property type="entry name" value="Ribosomal protein L9, N-terminal domain"/>
    <property type="match status" value="1"/>
</dbReference>
<comment type="similarity">
    <text evidence="1 7">Belongs to the bacterial ribosomal protein bL9 family.</text>
</comment>
<reference evidence="9 10" key="1">
    <citation type="submission" date="2017-09" db="EMBL/GenBank/DDBJ databases">
        <title>Depth-based differentiation of microbial function through sediment-hosted aquifers and enrichment of novel symbionts in the deep terrestrial subsurface.</title>
        <authorList>
            <person name="Probst A.J."/>
            <person name="Ladd B."/>
            <person name="Jarett J.K."/>
            <person name="Geller-Mcgrath D.E."/>
            <person name="Sieber C.M."/>
            <person name="Emerson J.B."/>
            <person name="Anantharaman K."/>
            <person name="Thomas B.C."/>
            <person name="Malmstrom R."/>
            <person name="Stieglmeier M."/>
            <person name="Klingl A."/>
            <person name="Woyke T."/>
            <person name="Ryan C.M."/>
            <person name="Banfield J.F."/>
        </authorList>
    </citation>
    <scope>NUCLEOTIDE SEQUENCE [LARGE SCALE GENOMIC DNA]</scope>
    <source>
        <strain evidence="9">CG22_combo_CG10-13_8_21_14_all_43_18</strain>
    </source>
</reference>
<dbReference type="InterPro" id="IPR020069">
    <property type="entry name" value="Ribosomal_bL9_C"/>
</dbReference>
<keyword evidence="3 7" id="KW-0694">RNA-binding</keyword>
<dbReference type="InterPro" id="IPR000244">
    <property type="entry name" value="Ribosomal_bL9"/>
</dbReference>
<dbReference type="PROSITE" id="PS00651">
    <property type="entry name" value="RIBOSOMAL_L9"/>
    <property type="match status" value="1"/>
</dbReference>
<keyword evidence="4 7" id="KW-0689">Ribosomal protein</keyword>
<evidence type="ECO:0000256" key="3">
    <source>
        <dbReference type="ARBA" id="ARBA00022884"/>
    </source>
</evidence>
<keyword evidence="5 7" id="KW-0687">Ribonucleoprotein</keyword>
<dbReference type="InterPro" id="IPR036935">
    <property type="entry name" value="Ribosomal_bL9_N_sf"/>
</dbReference>
<keyword evidence="2 7" id="KW-0699">rRNA-binding</keyword>
<protein>
    <recommendedName>
        <fullName evidence="6 7">Large ribosomal subunit protein bL9</fullName>
    </recommendedName>
</protein>
<evidence type="ECO:0000256" key="7">
    <source>
        <dbReference type="HAMAP-Rule" id="MF_00503"/>
    </source>
</evidence>
<evidence type="ECO:0000259" key="8">
    <source>
        <dbReference type="PROSITE" id="PS00651"/>
    </source>
</evidence>
<dbReference type="SUPFAM" id="SSF55658">
    <property type="entry name" value="L9 N-domain-like"/>
    <property type="match status" value="1"/>
</dbReference>
<dbReference type="NCBIfam" id="TIGR00158">
    <property type="entry name" value="L9"/>
    <property type="match status" value="1"/>
</dbReference>
<dbReference type="Gene3D" id="3.10.430.100">
    <property type="entry name" value="Ribosomal protein L9, C-terminal domain"/>
    <property type="match status" value="1"/>
</dbReference>
<evidence type="ECO:0000313" key="9">
    <source>
        <dbReference type="EMBL" id="PIP86817.1"/>
    </source>
</evidence>
<dbReference type="EMBL" id="PCTS01000001">
    <property type="protein sequence ID" value="PIP86817.1"/>
    <property type="molecule type" value="Genomic_DNA"/>
</dbReference>
<evidence type="ECO:0000256" key="6">
    <source>
        <dbReference type="ARBA" id="ARBA00035292"/>
    </source>
</evidence>
<dbReference type="InterPro" id="IPR020070">
    <property type="entry name" value="Ribosomal_bL9_N"/>
</dbReference>
<dbReference type="GO" id="GO:0003735">
    <property type="term" value="F:structural constituent of ribosome"/>
    <property type="evidence" value="ECO:0007669"/>
    <property type="project" value="InterPro"/>
</dbReference>
<feature type="domain" description="Ribosomal protein L9" evidence="8">
    <location>
        <begin position="13"/>
        <end position="40"/>
    </location>
</feature>
<dbReference type="GO" id="GO:0005840">
    <property type="term" value="C:ribosome"/>
    <property type="evidence" value="ECO:0007669"/>
    <property type="project" value="UniProtKB-KW"/>
</dbReference>
<dbReference type="Proteomes" id="UP000231276">
    <property type="component" value="Unassembled WGS sequence"/>
</dbReference>
<dbReference type="InterPro" id="IPR036791">
    <property type="entry name" value="Ribosomal_bL9_C_sf"/>
</dbReference>
<dbReference type="InterPro" id="IPR020594">
    <property type="entry name" value="Ribosomal_bL9_bac/chp"/>
</dbReference>
<dbReference type="PANTHER" id="PTHR21368">
    <property type="entry name" value="50S RIBOSOMAL PROTEIN L9"/>
    <property type="match status" value="1"/>
</dbReference>
<dbReference type="AlphaFoldDB" id="A0A2H0DXC2"/>
<dbReference type="Pfam" id="PF03948">
    <property type="entry name" value="Ribosomal_L9_C"/>
    <property type="match status" value="1"/>
</dbReference>
<dbReference type="GO" id="GO:0006412">
    <property type="term" value="P:translation"/>
    <property type="evidence" value="ECO:0007669"/>
    <property type="project" value="UniProtKB-UniRule"/>
</dbReference>
<dbReference type="Pfam" id="PF01281">
    <property type="entry name" value="Ribosomal_L9_N"/>
    <property type="match status" value="1"/>
</dbReference>
<name>A0A2H0DXC2_9BACT</name>
<comment type="caution">
    <text evidence="9">The sequence shown here is derived from an EMBL/GenBank/DDBJ whole genome shotgun (WGS) entry which is preliminary data.</text>
</comment>
<dbReference type="GO" id="GO:1990904">
    <property type="term" value="C:ribonucleoprotein complex"/>
    <property type="evidence" value="ECO:0007669"/>
    <property type="project" value="UniProtKB-KW"/>
</dbReference>
<evidence type="ECO:0000256" key="1">
    <source>
        <dbReference type="ARBA" id="ARBA00010605"/>
    </source>
</evidence>
<accession>A0A2H0DXC2</accession>
<gene>
    <name evidence="7 9" type="primary">rplI</name>
    <name evidence="9" type="ORF">COW82_00045</name>
</gene>
<sequence length="140" mass="15726">MKIILLKDIPKVGRKNEIKEVKDGFAMNLLFPKKLAAKATARAVKNLGEIRRKEEEEKNKNLKEIGEKIQETKEVKFVAKANDKGHLFGGLTREDISAKLKIPAENINLEHHLKEVGEHEVAVSVGGKNLKIKVIIEAEK</sequence>
<dbReference type="GO" id="GO:0019843">
    <property type="term" value="F:rRNA binding"/>
    <property type="evidence" value="ECO:0007669"/>
    <property type="project" value="UniProtKB-UniRule"/>
</dbReference>
<proteinExistence type="inferred from homology"/>
<organism evidence="9 10">
    <name type="scientific">Candidatus Campbellbacteria bacterium CG22_combo_CG10-13_8_21_14_all_43_18</name>
    <dbReference type="NCBI Taxonomy" id="1974530"/>
    <lineage>
        <taxon>Bacteria</taxon>
        <taxon>Candidatus Campbelliibacteriota</taxon>
    </lineage>
</organism>
<evidence type="ECO:0000256" key="2">
    <source>
        <dbReference type="ARBA" id="ARBA00022730"/>
    </source>
</evidence>
<dbReference type="SUPFAM" id="SSF55653">
    <property type="entry name" value="Ribosomal protein L9 C-domain"/>
    <property type="match status" value="1"/>
</dbReference>
<evidence type="ECO:0000256" key="4">
    <source>
        <dbReference type="ARBA" id="ARBA00022980"/>
    </source>
</evidence>